<dbReference type="EMBL" id="PHNJ01000012">
    <property type="protein sequence ID" value="TYL37131.1"/>
    <property type="molecule type" value="Genomic_DNA"/>
</dbReference>
<gene>
    <name evidence="2" type="ORF">CV102_19145</name>
</gene>
<evidence type="ECO:0000313" key="3">
    <source>
        <dbReference type="Proteomes" id="UP000766904"/>
    </source>
</evidence>
<organism evidence="2 3">
    <name type="scientific">Natronococcus pandeyae</name>
    <dbReference type="NCBI Taxonomy" id="2055836"/>
    <lineage>
        <taxon>Archaea</taxon>
        <taxon>Methanobacteriati</taxon>
        <taxon>Methanobacteriota</taxon>
        <taxon>Stenosarchaea group</taxon>
        <taxon>Halobacteria</taxon>
        <taxon>Halobacteriales</taxon>
        <taxon>Natrialbaceae</taxon>
        <taxon>Natronococcus</taxon>
    </lineage>
</organism>
<protein>
    <submittedName>
        <fullName evidence="2">Uncharacterized protein</fullName>
    </submittedName>
</protein>
<accession>A0A8J8TNW6</accession>
<reference evidence="2" key="1">
    <citation type="submission" date="2017-11" db="EMBL/GenBank/DDBJ databases">
        <authorList>
            <person name="Kajale S.C."/>
            <person name="Sharma A."/>
        </authorList>
    </citation>
    <scope>NUCLEOTIDE SEQUENCE</scope>
    <source>
        <strain evidence="2">LS1_42</strain>
    </source>
</reference>
<dbReference type="AlphaFoldDB" id="A0A8J8TNW6"/>
<comment type="caution">
    <text evidence="2">The sequence shown here is derived from an EMBL/GenBank/DDBJ whole genome shotgun (WGS) entry which is preliminary data.</text>
</comment>
<keyword evidence="3" id="KW-1185">Reference proteome</keyword>
<dbReference type="Proteomes" id="UP000766904">
    <property type="component" value="Unassembled WGS sequence"/>
</dbReference>
<feature type="region of interest" description="Disordered" evidence="1">
    <location>
        <begin position="19"/>
        <end position="61"/>
    </location>
</feature>
<dbReference type="RefSeq" id="WP_148859617.1">
    <property type="nucleotide sequence ID" value="NZ_PHNJ01000012.1"/>
</dbReference>
<dbReference type="OrthoDB" id="157618at2157"/>
<evidence type="ECO:0000256" key="1">
    <source>
        <dbReference type="SAM" id="MobiDB-lite"/>
    </source>
</evidence>
<sequence>MTRLHRRTSLSLLATGMASLAGCSETSDETDDTDDTDTSGSDDQDPATDSDRELLDAGDLPPYASLLRETDRSSSFYGAIDFGATFQRDDLEDDEQPTDPLLVNPIAFAQLSSFGLTQLGDSSAVDAFNAYGETTDASTFVYADGVYAITGTFERDDLAGALEDAGYDREATGDAYAVYVDGESEEAVGVTDDLFAYSYPSEDDAFDPATAVEGTVATAVGEQESKSETDDEFAELLRDDDADGISLGLYAPEEPFAADDLEDDQTDAETDELGFQFEAIEGATGIHQQLSLDGSSAAASAVVSYRDDDHVDVERLESSFGTDADDTETVRDGTAVAIEAAYDGTAVEEE</sequence>
<feature type="compositionally biased region" description="Acidic residues" evidence="1">
    <location>
        <begin position="26"/>
        <end position="48"/>
    </location>
</feature>
<dbReference type="PROSITE" id="PS51257">
    <property type="entry name" value="PROKAR_LIPOPROTEIN"/>
    <property type="match status" value="1"/>
</dbReference>
<name>A0A8J8TNW6_9EURY</name>
<evidence type="ECO:0000313" key="2">
    <source>
        <dbReference type="EMBL" id="TYL37131.1"/>
    </source>
</evidence>
<proteinExistence type="predicted"/>